<dbReference type="Proteomes" id="UP000799291">
    <property type="component" value="Unassembled WGS sequence"/>
</dbReference>
<evidence type="ECO:0000256" key="1">
    <source>
        <dbReference type="SAM" id="MobiDB-lite"/>
    </source>
</evidence>
<sequence length="218" mass="23671">MGDAGPARPRSPSYKERRQGPVLYWCASPGSGTLHLWCFDKSPPALRAVGWALAAANNAPRSTSGQAKAIPLEPLRGQPRGRVLRCVHASPAECLTNRPWFYGFLALTTPPPECACRNARHGSPRALTAAIPTHARIIFFDSNASKTLCVVNKIITQHLTSPHLPRPRIPRARSLPRPSPISSTPGHHAVAHTQTTIPSNLDRSHARQNSRPATGHLE</sequence>
<accession>A0A6G1IMH7</accession>
<organism evidence="2 3">
    <name type="scientific">Lentithecium fluviatile CBS 122367</name>
    <dbReference type="NCBI Taxonomy" id="1168545"/>
    <lineage>
        <taxon>Eukaryota</taxon>
        <taxon>Fungi</taxon>
        <taxon>Dikarya</taxon>
        <taxon>Ascomycota</taxon>
        <taxon>Pezizomycotina</taxon>
        <taxon>Dothideomycetes</taxon>
        <taxon>Pleosporomycetidae</taxon>
        <taxon>Pleosporales</taxon>
        <taxon>Massarineae</taxon>
        <taxon>Lentitheciaceae</taxon>
        <taxon>Lentithecium</taxon>
    </lineage>
</organism>
<protein>
    <submittedName>
        <fullName evidence="2">Uncharacterized protein</fullName>
    </submittedName>
</protein>
<feature type="compositionally biased region" description="Polar residues" evidence="1">
    <location>
        <begin position="192"/>
        <end position="212"/>
    </location>
</feature>
<feature type="region of interest" description="Disordered" evidence="1">
    <location>
        <begin position="161"/>
        <end position="218"/>
    </location>
</feature>
<reference evidence="2" key="1">
    <citation type="journal article" date="2020" name="Stud. Mycol.">
        <title>101 Dothideomycetes genomes: a test case for predicting lifestyles and emergence of pathogens.</title>
        <authorList>
            <person name="Haridas S."/>
            <person name="Albert R."/>
            <person name="Binder M."/>
            <person name="Bloem J."/>
            <person name="Labutti K."/>
            <person name="Salamov A."/>
            <person name="Andreopoulos B."/>
            <person name="Baker S."/>
            <person name="Barry K."/>
            <person name="Bills G."/>
            <person name="Bluhm B."/>
            <person name="Cannon C."/>
            <person name="Castanera R."/>
            <person name="Culley D."/>
            <person name="Daum C."/>
            <person name="Ezra D."/>
            <person name="Gonzalez J."/>
            <person name="Henrissat B."/>
            <person name="Kuo A."/>
            <person name="Liang C."/>
            <person name="Lipzen A."/>
            <person name="Lutzoni F."/>
            <person name="Magnuson J."/>
            <person name="Mondo S."/>
            <person name="Nolan M."/>
            <person name="Ohm R."/>
            <person name="Pangilinan J."/>
            <person name="Park H.-J."/>
            <person name="Ramirez L."/>
            <person name="Alfaro M."/>
            <person name="Sun H."/>
            <person name="Tritt A."/>
            <person name="Yoshinaga Y."/>
            <person name="Zwiers L.-H."/>
            <person name="Turgeon B."/>
            <person name="Goodwin S."/>
            <person name="Spatafora J."/>
            <person name="Crous P."/>
            <person name="Grigoriev I."/>
        </authorList>
    </citation>
    <scope>NUCLEOTIDE SEQUENCE</scope>
    <source>
        <strain evidence="2">CBS 122367</strain>
    </source>
</reference>
<keyword evidence="3" id="KW-1185">Reference proteome</keyword>
<evidence type="ECO:0000313" key="2">
    <source>
        <dbReference type="EMBL" id="KAF2679151.1"/>
    </source>
</evidence>
<gene>
    <name evidence="2" type="ORF">K458DRAFT_120958</name>
</gene>
<name>A0A6G1IMH7_9PLEO</name>
<dbReference type="AlphaFoldDB" id="A0A6G1IMH7"/>
<evidence type="ECO:0000313" key="3">
    <source>
        <dbReference type="Proteomes" id="UP000799291"/>
    </source>
</evidence>
<dbReference type="EMBL" id="MU005606">
    <property type="protein sequence ID" value="KAF2679151.1"/>
    <property type="molecule type" value="Genomic_DNA"/>
</dbReference>
<proteinExistence type="predicted"/>